<feature type="domain" description="Cytidyltransferase-like" evidence="10">
    <location>
        <begin position="5"/>
        <end position="133"/>
    </location>
</feature>
<dbReference type="InterPro" id="IPR001980">
    <property type="entry name" value="PPAT"/>
</dbReference>
<dbReference type="NCBIfam" id="TIGR00125">
    <property type="entry name" value="cyt_tran_rel"/>
    <property type="match status" value="1"/>
</dbReference>
<dbReference type="GO" id="GO:0004595">
    <property type="term" value="F:pantetheine-phosphate adenylyltransferase activity"/>
    <property type="evidence" value="ECO:0007669"/>
    <property type="project" value="UniProtKB-EC"/>
</dbReference>
<dbReference type="RefSeq" id="WP_377460011.1">
    <property type="nucleotide sequence ID" value="NZ_JBHLUB010000031.1"/>
</dbReference>
<keyword evidence="7 9" id="KW-0173">Coenzyme A biosynthesis</keyword>
<keyword evidence="1 9" id="KW-0963">Cytoplasm</keyword>
<dbReference type="HAMAP" id="MF_00151">
    <property type="entry name" value="PPAT_bact"/>
    <property type="match status" value="1"/>
</dbReference>
<comment type="pathway">
    <text evidence="9">Cofactor biosynthesis; coenzyme A biosynthesis; CoA from (R)-pantothenate: step 4/5.</text>
</comment>
<evidence type="ECO:0000313" key="11">
    <source>
        <dbReference type="EMBL" id="MFC0582676.1"/>
    </source>
</evidence>
<dbReference type="PANTHER" id="PTHR21342">
    <property type="entry name" value="PHOSPHOPANTETHEINE ADENYLYLTRANSFERASE"/>
    <property type="match status" value="1"/>
</dbReference>
<comment type="cofactor">
    <cofactor evidence="9">
        <name>Mg(2+)</name>
        <dbReference type="ChEBI" id="CHEBI:18420"/>
    </cofactor>
</comment>
<comment type="caution">
    <text evidence="11">The sequence shown here is derived from an EMBL/GenBank/DDBJ whole genome shotgun (WGS) entry which is preliminary data.</text>
</comment>
<dbReference type="PANTHER" id="PTHR21342:SF1">
    <property type="entry name" value="PHOSPHOPANTETHEINE ADENYLYLTRANSFERASE"/>
    <property type="match status" value="1"/>
</dbReference>
<feature type="binding site" evidence="9">
    <location>
        <position position="99"/>
    </location>
    <ligand>
        <name>ATP</name>
        <dbReference type="ChEBI" id="CHEBI:30616"/>
    </ligand>
</feature>
<evidence type="ECO:0000256" key="4">
    <source>
        <dbReference type="ARBA" id="ARBA00022741"/>
    </source>
</evidence>
<evidence type="ECO:0000259" key="10">
    <source>
        <dbReference type="Pfam" id="PF01467"/>
    </source>
</evidence>
<feature type="binding site" evidence="9">
    <location>
        <position position="41"/>
    </location>
    <ligand>
        <name>substrate</name>
    </ligand>
</feature>
<feature type="binding site" evidence="9">
    <location>
        <begin position="89"/>
        <end position="91"/>
    </location>
    <ligand>
        <name>ATP</name>
        <dbReference type="ChEBI" id="CHEBI:30616"/>
    </ligand>
</feature>
<dbReference type="Gene3D" id="3.40.50.620">
    <property type="entry name" value="HUPs"/>
    <property type="match status" value="1"/>
</dbReference>
<feature type="binding site" evidence="9">
    <location>
        <position position="9"/>
    </location>
    <ligand>
        <name>substrate</name>
    </ligand>
</feature>
<dbReference type="EMBL" id="JBHLUB010000031">
    <property type="protein sequence ID" value="MFC0582676.1"/>
    <property type="molecule type" value="Genomic_DNA"/>
</dbReference>
<feature type="binding site" evidence="9">
    <location>
        <begin position="123"/>
        <end position="129"/>
    </location>
    <ligand>
        <name>ATP</name>
        <dbReference type="ChEBI" id="CHEBI:30616"/>
    </ligand>
</feature>
<feature type="binding site" evidence="9">
    <location>
        <begin position="9"/>
        <end position="10"/>
    </location>
    <ligand>
        <name>ATP</name>
        <dbReference type="ChEBI" id="CHEBI:30616"/>
    </ligand>
</feature>
<name>A0ABV6PC24_9MICC</name>
<keyword evidence="12" id="KW-1185">Reference proteome</keyword>
<evidence type="ECO:0000256" key="3">
    <source>
        <dbReference type="ARBA" id="ARBA00022695"/>
    </source>
</evidence>
<feature type="binding site" evidence="9">
    <location>
        <position position="17"/>
    </location>
    <ligand>
        <name>ATP</name>
        <dbReference type="ChEBI" id="CHEBI:30616"/>
    </ligand>
</feature>
<comment type="similarity">
    <text evidence="9">Belongs to the bacterial CoaD family.</text>
</comment>
<evidence type="ECO:0000313" key="12">
    <source>
        <dbReference type="Proteomes" id="UP001589862"/>
    </source>
</evidence>
<organism evidence="11 12">
    <name type="scientific">Micrococcoides hystricis</name>
    <dbReference type="NCBI Taxonomy" id="1572761"/>
    <lineage>
        <taxon>Bacteria</taxon>
        <taxon>Bacillati</taxon>
        <taxon>Actinomycetota</taxon>
        <taxon>Actinomycetes</taxon>
        <taxon>Micrococcales</taxon>
        <taxon>Micrococcaceae</taxon>
        <taxon>Micrococcoides</taxon>
    </lineage>
</organism>
<evidence type="ECO:0000256" key="2">
    <source>
        <dbReference type="ARBA" id="ARBA00022679"/>
    </source>
</evidence>
<evidence type="ECO:0000256" key="7">
    <source>
        <dbReference type="ARBA" id="ARBA00022993"/>
    </source>
</evidence>
<dbReference type="NCBIfam" id="TIGR01510">
    <property type="entry name" value="coaD_prev_kdtB"/>
    <property type="match status" value="1"/>
</dbReference>
<evidence type="ECO:0000256" key="6">
    <source>
        <dbReference type="ARBA" id="ARBA00022842"/>
    </source>
</evidence>
<keyword evidence="3 9" id="KW-0548">Nucleotidyltransferase</keyword>
<gene>
    <name evidence="9 11" type="primary">coaD</name>
    <name evidence="11" type="ORF">ACFFFR_09850</name>
</gene>
<dbReference type="CDD" id="cd02163">
    <property type="entry name" value="PPAT"/>
    <property type="match status" value="1"/>
</dbReference>
<accession>A0ABV6PC24</accession>
<evidence type="ECO:0000256" key="5">
    <source>
        <dbReference type="ARBA" id="ARBA00022840"/>
    </source>
</evidence>
<evidence type="ECO:0000256" key="1">
    <source>
        <dbReference type="ARBA" id="ARBA00022490"/>
    </source>
</evidence>
<dbReference type="InterPro" id="IPR004821">
    <property type="entry name" value="Cyt_trans-like"/>
</dbReference>
<sequence>MRRAICPGSFDPLHNGHVEIIARATGLFDEVIVAVSHNPAKNYRFAVEERISIVEQTFSGLSGIIVKPMTGGLLAQFAREQGANAIVKGLRNVADYEYEVPMAAMNRHLSSVETVFLTADSQYTPLSSSLIKEVQSLGGDISEFVPRAVLRAFNGSDA</sequence>
<dbReference type="Proteomes" id="UP001589862">
    <property type="component" value="Unassembled WGS sequence"/>
</dbReference>
<dbReference type="SUPFAM" id="SSF52374">
    <property type="entry name" value="Nucleotidylyl transferase"/>
    <property type="match status" value="1"/>
</dbReference>
<keyword evidence="2 9" id="KW-0808">Transferase</keyword>
<dbReference type="InterPro" id="IPR014729">
    <property type="entry name" value="Rossmann-like_a/b/a_fold"/>
</dbReference>
<feature type="site" description="Transition state stabilizer" evidence="9">
    <location>
        <position position="17"/>
    </location>
</feature>
<feature type="binding site" evidence="9">
    <location>
        <position position="88"/>
    </location>
    <ligand>
        <name>substrate</name>
    </ligand>
</feature>
<keyword evidence="6 9" id="KW-0460">Magnesium</keyword>
<comment type="function">
    <text evidence="9">Reversibly transfers an adenylyl group from ATP to 4'-phosphopantetheine, yielding dephospho-CoA (dPCoA) and pyrophosphate.</text>
</comment>
<keyword evidence="4 9" id="KW-0547">Nucleotide-binding</keyword>
<dbReference type="PRINTS" id="PR01020">
    <property type="entry name" value="LPSBIOSNTHSS"/>
</dbReference>
<reference evidence="11 12" key="1">
    <citation type="submission" date="2024-09" db="EMBL/GenBank/DDBJ databases">
        <authorList>
            <person name="Sun Q."/>
            <person name="Mori K."/>
        </authorList>
    </citation>
    <scope>NUCLEOTIDE SEQUENCE [LARGE SCALE GENOMIC DNA]</scope>
    <source>
        <strain evidence="11 12">NCAIM B.02604</strain>
    </source>
</reference>
<proteinExistence type="inferred from homology"/>
<comment type="catalytic activity">
    <reaction evidence="8 9">
        <text>(R)-4'-phosphopantetheine + ATP + H(+) = 3'-dephospho-CoA + diphosphate</text>
        <dbReference type="Rhea" id="RHEA:19801"/>
        <dbReference type="ChEBI" id="CHEBI:15378"/>
        <dbReference type="ChEBI" id="CHEBI:30616"/>
        <dbReference type="ChEBI" id="CHEBI:33019"/>
        <dbReference type="ChEBI" id="CHEBI:57328"/>
        <dbReference type="ChEBI" id="CHEBI:61723"/>
        <dbReference type="EC" id="2.7.7.3"/>
    </reaction>
</comment>
<keyword evidence="5 9" id="KW-0067">ATP-binding</keyword>
<comment type="subcellular location">
    <subcellularLocation>
        <location evidence="9">Cytoplasm</location>
    </subcellularLocation>
</comment>
<comment type="subunit">
    <text evidence="9">Homohexamer.</text>
</comment>
<feature type="binding site" evidence="9">
    <location>
        <position position="74"/>
    </location>
    <ligand>
        <name>substrate</name>
    </ligand>
</feature>
<evidence type="ECO:0000256" key="9">
    <source>
        <dbReference type="HAMAP-Rule" id="MF_00151"/>
    </source>
</evidence>
<evidence type="ECO:0000256" key="8">
    <source>
        <dbReference type="ARBA" id="ARBA00029346"/>
    </source>
</evidence>
<protein>
    <recommendedName>
        <fullName evidence="9">Phosphopantetheine adenylyltransferase</fullName>
        <ecNumber evidence="9">2.7.7.3</ecNumber>
    </recommendedName>
    <alternativeName>
        <fullName evidence="9">Dephospho-CoA pyrophosphorylase</fullName>
    </alternativeName>
    <alternativeName>
        <fullName evidence="9">Pantetheine-phosphate adenylyltransferase</fullName>
        <shortName evidence="9">PPAT</shortName>
    </alternativeName>
</protein>
<dbReference type="Pfam" id="PF01467">
    <property type="entry name" value="CTP_transf_like"/>
    <property type="match status" value="1"/>
</dbReference>
<dbReference type="EC" id="2.7.7.3" evidence="9"/>